<organism evidence="1 2">
    <name type="scientific">Geothrix rubra</name>
    <dbReference type="NCBI Taxonomy" id="2927977"/>
    <lineage>
        <taxon>Bacteria</taxon>
        <taxon>Pseudomonadati</taxon>
        <taxon>Acidobacteriota</taxon>
        <taxon>Holophagae</taxon>
        <taxon>Holophagales</taxon>
        <taxon>Holophagaceae</taxon>
        <taxon>Geothrix</taxon>
    </lineage>
</organism>
<evidence type="ECO:0000313" key="1">
    <source>
        <dbReference type="EMBL" id="GLH70501.1"/>
    </source>
</evidence>
<evidence type="ECO:0000313" key="2">
    <source>
        <dbReference type="Proteomes" id="UP001165089"/>
    </source>
</evidence>
<reference evidence="1 2" key="1">
    <citation type="journal article" date="2023" name="Antonie Van Leeuwenhoek">
        <title>Mesoterricola silvestris gen. nov., sp. nov., Mesoterricola sediminis sp. nov., Geothrix oryzae sp. nov., Geothrix edaphica sp. nov., Geothrix rubra sp. nov., and Geothrix limicola sp. nov., six novel members of Acidobacteriota isolated from soils.</title>
        <authorList>
            <person name="Itoh H."/>
            <person name="Sugisawa Y."/>
            <person name="Mise K."/>
            <person name="Xu Z."/>
            <person name="Kuniyasu M."/>
            <person name="Ushijima N."/>
            <person name="Kawano K."/>
            <person name="Kobayashi E."/>
            <person name="Shiratori Y."/>
            <person name="Masuda Y."/>
            <person name="Senoo K."/>
        </authorList>
    </citation>
    <scope>NUCLEOTIDE SEQUENCE [LARGE SCALE GENOMIC DNA]</scope>
    <source>
        <strain evidence="1 2">Red803</strain>
    </source>
</reference>
<evidence type="ECO:0008006" key="3">
    <source>
        <dbReference type="Google" id="ProtNLM"/>
    </source>
</evidence>
<keyword evidence="2" id="KW-1185">Reference proteome</keyword>
<accession>A0ABQ5Q7Q6</accession>
<sequence>MEWSVDIDPEAALVRIRAWGAARLEGFVGYAREVQEHPAWQPGMAILVDLQDLDLTPMKADDINRLVAIQKTYSKDAVSGPIATVVSRLVDFGIVRMWEAHVSSTGRNHRVFTDLDEARAWLLQQTGRSRP</sequence>
<dbReference type="Proteomes" id="UP001165089">
    <property type="component" value="Unassembled WGS sequence"/>
</dbReference>
<proteinExistence type="predicted"/>
<comment type="caution">
    <text evidence="1">The sequence shown here is derived from an EMBL/GenBank/DDBJ whole genome shotgun (WGS) entry which is preliminary data.</text>
</comment>
<dbReference type="RefSeq" id="WP_285725480.1">
    <property type="nucleotide sequence ID" value="NZ_BSDD01000003.1"/>
</dbReference>
<name>A0ABQ5Q7Q6_9BACT</name>
<gene>
    <name evidence="1" type="ORF">GETHPA_20340</name>
</gene>
<protein>
    <recommendedName>
        <fullName evidence="3">STAS/SEC14 domain-containing protein</fullName>
    </recommendedName>
</protein>
<dbReference type="EMBL" id="BSDD01000003">
    <property type="protein sequence ID" value="GLH70501.1"/>
    <property type="molecule type" value="Genomic_DNA"/>
</dbReference>